<evidence type="ECO:0000256" key="1">
    <source>
        <dbReference type="SAM" id="Phobius"/>
    </source>
</evidence>
<proteinExistence type="predicted"/>
<dbReference type="AlphaFoldDB" id="A0A9D2RFQ3"/>
<protein>
    <submittedName>
        <fullName evidence="2">Sigma-E processing peptidase SpoIIGA</fullName>
    </submittedName>
</protein>
<keyword evidence="1" id="KW-1133">Transmembrane helix</keyword>
<evidence type="ECO:0000313" key="2">
    <source>
        <dbReference type="EMBL" id="HJD42747.1"/>
    </source>
</evidence>
<keyword evidence="1" id="KW-0812">Transmembrane</keyword>
<dbReference type="EMBL" id="DWUU01000042">
    <property type="protein sequence ID" value="HJD42747.1"/>
    <property type="molecule type" value="Genomic_DNA"/>
</dbReference>
<organism evidence="2 3">
    <name type="scientific">Candidatus Mediterraneibacter quadrami</name>
    <dbReference type="NCBI Taxonomy" id="2838684"/>
    <lineage>
        <taxon>Bacteria</taxon>
        <taxon>Bacillati</taxon>
        <taxon>Bacillota</taxon>
        <taxon>Clostridia</taxon>
        <taxon>Lachnospirales</taxon>
        <taxon>Lachnospiraceae</taxon>
        <taxon>Mediterraneibacter</taxon>
    </lineage>
</organism>
<feature type="transmembrane region" description="Helical" evidence="1">
    <location>
        <begin position="20"/>
        <end position="39"/>
    </location>
</feature>
<dbReference type="GO" id="GO:0030436">
    <property type="term" value="P:asexual sporulation"/>
    <property type="evidence" value="ECO:0007669"/>
    <property type="project" value="InterPro"/>
</dbReference>
<sequence length="247" mass="27166">MMDSILLYLINRLLKCGRSAGRMTAGAALGSILTCLIMVSPLSGIWRMLFIHAAAGPVMLAAGLGIRSVPQFVKAYALLYICAIFLGGLLGMLRPCMRIAGMFYGAAVMAYFVFLKCWKLLACLHGNAEKMIRVSLYTDQGHLDIRALLDTGNMLRDFATGDPVSVIGPETARKLPGMQLMQETSRLIPYRCVGGDSLMRVFRISRMCVHMDEDCWIEHPLLGIGETDYSGAEDGYEMILNPAVIME</sequence>
<gene>
    <name evidence="2" type="ORF">H9910_07030</name>
</gene>
<comment type="caution">
    <text evidence="2">The sequence shown here is derived from an EMBL/GenBank/DDBJ whole genome shotgun (WGS) entry which is preliminary data.</text>
</comment>
<name>A0A9D2RFQ3_9FIRM</name>
<dbReference type="Proteomes" id="UP000823909">
    <property type="component" value="Unassembled WGS sequence"/>
</dbReference>
<accession>A0A9D2RFQ3</accession>
<evidence type="ECO:0000313" key="3">
    <source>
        <dbReference type="Proteomes" id="UP000823909"/>
    </source>
</evidence>
<reference evidence="2" key="1">
    <citation type="journal article" date="2021" name="PeerJ">
        <title>Extensive microbial diversity within the chicken gut microbiome revealed by metagenomics and culture.</title>
        <authorList>
            <person name="Gilroy R."/>
            <person name="Ravi A."/>
            <person name="Getino M."/>
            <person name="Pursley I."/>
            <person name="Horton D.L."/>
            <person name="Alikhan N.F."/>
            <person name="Baker D."/>
            <person name="Gharbi K."/>
            <person name="Hall N."/>
            <person name="Watson M."/>
            <person name="Adriaenssens E.M."/>
            <person name="Foster-Nyarko E."/>
            <person name="Jarju S."/>
            <person name="Secka A."/>
            <person name="Antonio M."/>
            <person name="Oren A."/>
            <person name="Chaudhuri R.R."/>
            <person name="La Ragione R."/>
            <person name="Hildebrand F."/>
            <person name="Pallen M.J."/>
        </authorList>
    </citation>
    <scope>NUCLEOTIDE SEQUENCE</scope>
    <source>
        <strain evidence="2">ChiBcec15-3976</strain>
    </source>
</reference>
<feature type="transmembrane region" description="Helical" evidence="1">
    <location>
        <begin position="73"/>
        <end position="93"/>
    </location>
</feature>
<dbReference type="Pfam" id="PF03419">
    <property type="entry name" value="Peptidase_U4"/>
    <property type="match status" value="1"/>
</dbReference>
<dbReference type="GO" id="GO:0006508">
    <property type="term" value="P:proteolysis"/>
    <property type="evidence" value="ECO:0007669"/>
    <property type="project" value="InterPro"/>
</dbReference>
<keyword evidence="1" id="KW-0472">Membrane</keyword>
<dbReference type="InterPro" id="IPR005081">
    <property type="entry name" value="SpoIIGA"/>
</dbReference>
<reference evidence="2" key="2">
    <citation type="submission" date="2021-04" db="EMBL/GenBank/DDBJ databases">
        <authorList>
            <person name="Gilroy R."/>
        </authorList>
    </citation>
    <scope>NUCLEOTIDE SEQUENCE</scope>
    <source>
        <strain evidence="2">ChiBcec15-3976</strain>
    </source>
</reference>
<feature type="transmembrane region" description="Helical" evidence="1">
    <location>
        <begin position="99"/>
        <end position="121"/>
    </location>
</feature>
<dbReference type="GO" id="GO:0004190">
    <property type="term" value="F:aspartic-type endopeptidase activity"/>
    <property type="evidence" value="ECO:0007669"/>
    <property type="project" value="InterPro"/>
</dbReference>
<feature type="transmembrane region" description="Helical" evidence="1">
    <location>
        <begin position="45"/>
        <end position="66"/>
    </location>
</feature>